<proteinExistence type="predicted"/>
<dbReference type="GO" id="GO:0016020">
    <property type="term" value="C:membrane"/>
    <property type="evidence" value="ECO:0007669"/>
    <property type="project" value="UniProtKB-SubCell"/>
</dbReference>
<feature type="transmembrane region" description="Helical" evidence="1">
    <location>
        <begin position="190"/>
        <end position="210"/>
    </location>
</feature>
<dbReference type="AlphaFoldDB" id="A0A493TFW5"/>
<name>A0A493TFW5_ANAPP</name>
<sequence>MFKKASKISQQTWALLWKNILLVWRKKTETFQEWITCAVFLLIIQISSIMIDHSERQEVPYKFLGRLDDPAFNATGVTLMYTPVTNTTRQIMSKVLKGLGHPKSQITRAHDVADDFSYHLRFQIYSVVSPNEAFEHIDTCSNYSSKFCKVPLYWYEGFLSVQSSIDAAVIEVSVIMIENILSRPVYKLDYIWFIIYAVLCFSPYMYFLSVKVIREKKKLKVLMKAMGLQDLAFWLSWSLLYTIYISIMASLMTAITIYGVTLDRNFLEMYFFYFFYGIASVSLPSFFSFSFFFFFLMMYKFFFHFLIKASKTEYRVLPGWEKETKTSPLLHFLATVCRLKYHSYSLIWGDLDLKSEQGVVVT</sequence>
<evidence type="ECO:0000313" key="3">
    <source>
        <dbReference type="Proteomes" id="UP000016666"/>
    </source>
</evidence>
<dbReference type="GO" id="GO:0140359">
    <property type="term" value="F:ABC-type transporter activity"/>
    <property type="evidence" value="ECO:0007669"/>
    <property type="project" value="InterPro"/>
</dbReference>
<dbReference type="PANTHER" id="PTHR19229">
    <property type="entry name" value="ATP-BINDING CASSETTE TRANSPORTER SUBFAMILY A ABCA"/>
    <property type="match status" value="1"/>
</dbReference>
<dbReference type="Ensembl" id="ENSAPLT00000046557.1">
    <property type="protein sequence ID" value="ENSAPLP00000024573.1"/>
    <property type="gene ID" value="ENSAPLG00000017558.1"/>
</dbReference>
<feature type="transmembrane region" description="Helical" evidence="1">
    <location>
        <begin position="34"/>
        <end position="51"/>
    </location>
</feature>
<dbReference type="GO" id="GO:0005319">
    <property type="term" value="F:lipid transporter activity"/>
    <property type="evidence" value="ECO:0007669"/>
    <property type="project" value="TreeGrafter"/>
</dbReference>
<accession>A0A493TFW5</accession>
<dbReference type="Proteomes" id="UP000016666">
    <property type="component" value="Chromosome 19"/>
</dbReference>
<dbReference type="PANTHER" id="PTHR19229:SF274">
    <property type="entry name" value="ABC-TYPE ORGANIC ANION TRANSPORTER ABCA8"/>
    <property type="match status" value="1"/>
</dbReference>
<keyword evidence="3" id="KW-1185">Reference proteome</keyword>
<dbReference type="GeneTree" id="ENSGT00940000162673"/>
<protein>
    <submittedName>
        <fullName evidence="2">Uncharacterized protein</fullName>
    </submittedName>
</protein>
<feature type="transmembrane region" description="Helical" evidence="1">
    <location>
        <begin position="270"/>
        <end position="299"/>
    </location>
</feature>
<dbReference type="InterPro" id="IPR026082">
    <property type="entry name" value="ABCA"/>
</dbReference>
<keyword evidence="1" id="KW-0472">Membrane</keyword>
<feature type="transmembrane region" description="Helical" evidence="1">
    <location>
        <begin position="231"/>
        <end position="258"/>
    </location>
</feature>
<organism evidence="2 3">
    <name type="scientific">Anas platyrhynchos platyrhynchos</name>
    <name type="common">Northern mallard</name>
    <dbReference type="NCBI Taxonomy" id="8840"/>
    <lineage>
        <taxon>Eukaryota</taxon>
        <taxon>Metazoa</taxon>
        <taxon>Chordata</taxon>
        <taxon>Craniata</taxon>
        <taxon>Vertebrata</taxon>
        <taxon>Euteleostomi</taxon>
        <taxon>Archelosauria</taxon>
        <taxon>Archosauria</taxon>
        <taxon>Dinosauria</taxon>
        <taxon>Saurischia</taxon>
        <taxon>Theropoda</taxon>
        <taxon>Coelurosauria</taxon>
        <taxon>Aves</taxon>
        <taxon>Neognathae</taxon>
        <taxon>Galloanserae</taxon>
        <taxon>Anseriformes</taxon>
        <taxon>Anatidae</taxon>
        <taxon>Anatinae</taxon>
        <taxon>Anas</taxon>
    </lineage>
</organism>
<reference evidence="2" key="2">
    <citation type="submission" date="2025-08" db="UniProtKB">
        <authorList>
            <consortium name="Ensembl"/>
        </authorList>
    </citation>
    <scope>IDENTIFICATION</scope>
</reference>
<dbReference type="STRING" id="8840.ENSAPLP00000024573"/>
<evidence type="ECO:0000256" key="1">
    <source>
        <dbReference type="SAM" id="Phobius"/>
    </source>
</evidence>
<reference evidence="2" key="3">
    <citation type="submission" date="2025-09" db="UniProtKB">
        <authorList>
            <consortium name="Ensembl"/>
        </authorList>
    </citation>
    <scope>IDENTIFICATION</scope>
</reference>
<evidence type="ECO:0000313" key="2">
    <source>
        <dbReference type="Ensembl" id="ENSAPLP00000024573.1"/>
    </source>
</evidence>
<dbReference type="OMA" id="DTAFWYV"/>
<keyword evidence="1" id="KW-0812">Transmembrane</keyword>
<reference evidence="2 3" key="1">
    <citation type="submission" date="2017-10" db="EMBL/GenBank/DDBJ databases">
        <title>A new Pekin duck reference genome.</title>
        <authorList>
            <person name="Hou Z.-C."/>
            <person name="Zhou Z.-K."/>
            <person name="Zhu F."/>
            <person name="Hou S.-S."/>
        </authorList>
    </citation>
    <scope>NUCLEOTIDE SEQUENCE [LARGE SCALE GENOMIC DNA]</scope>
</reference>
<keyword evidence="1" id="KW-1133">Transmembrane helix</keyword>